<dbReference type="EMBL" id="LR796578">
    <property type="protein sequence ID" value="CAB4153285.1"/>
    <property type="molecule type" value="Genomic_DNA"/>
</dbReference>
<protein>
    <submittedName>
        <fullName evidence="1">Uncharacterized protein</fullName>
    </submittedName>
</protein>
<gene>
    <name evidence="1" type="ORF">UFOVP603_64</name>
</gene>
<evidence type="ECO:0000313" key="1">
    <source>
        <dbReference type="EMBL" id="CAB4153285.1"/>
    </source>
</evidence>
<reference evidence="1" key="1">
    <citation type="submission" date="2020-04" db="EMBL/GenBank/DDBJ databases">
        <authorList>
            <person name="Chiriac C."/>
            <person name="Salcher M."/>
            <person name="Ghai R."/>
            <person name="Kavagutti S V."/>
        </authorList>
    </citation>
    <scope>NUCLEOTIDE SEQUENCE</scope>
</reference>
<sequence length="59" mass="7129">MIYKIETLDNQVYIIESTNDIETMTQTLECTEWHIFFMLEGGRISIRYTDIRRITLLKK</sequence>
<organism evidence="1">
    <name type="scientific">uncultured Caudovirales phage</name>
    <dbReference type="NCBI Taxonomy" id="2100421"/>
    <lineage>
        <taxon>Viruses</taxon>
        <taxon>Duplodnaviria</taxon>
        <taxon>Heunggongvirae</taxon>
        <taxon>Uroviricota</taxon>
        <taxon>Caudoviricetes</taxon>
        <taxon>Peduoviridae</taxon>
        <taxon>Maltschvirus</taxon>
        <taxon>Maltschvirus maltsch</taxon>
    </lineage>
</organism>
<name>A0A6J5N135_9CAUD</name>
<proteinExistence type="predicted"/>
<accession>A0A6J5N135</accession>